<protein>
    <submittedName>
        <fullName evidence="3">Flagellar hook-length control protein FliK</fullName>
    </submittedName>
</protein>
<name>A0A285NJE8_9BACI</name>
<dbReference type="Proteomes" id="UP000219356">
    <property type="component" value="Unassembled WGS sequence"/>
</dbReference>
<evidence type="ECO:0000313" key="3">
    <source>
        <dbReference type="EMBL" id="SNZ09634.1"/>
    </source>
</evidence>
<keyword evidence="3" id="KW-0969">Cilium</keyword>
<keyword evidence="4" id="KW-1185">Reference proteome</keyword>
<keyword evidence="3" id="KW-0282">Flagellum</keyword>
<evidence type="ECO:0000313" key="4">
    <source>
        <dbReference type="Proteomes" id="UP000219356"/>
    </source>
</evidence>
<feature type="compositionally biased region" description="Basic and acidic residues" evidence="1">
    <location>
        <begin position="409"/>
        <end position="449"/>
    </location>
</feature>
<dbReference type="InterPro" id="IPR038610">
    <property type="entry name" value="FliK-like_C_sf"/>
</dbReference>
<dbReference type="AlphaFoldDB" id="A0A285NJE8"/>
<dbReference type="RefSeq" id="WP_097040433.1">
    <property type="nucleotide sequence ID" value="NZ_OBEK01000002.1"/>
</dbReference>
<proteinExistence type="predicted"/>
<sequence>MNNVITPLLPGTGVVKGQQNQSSSGDSLFQNLFQQVSTDKQTEFAVNKDSGSSQVLDVQDKQDIQVILEAFFDKLPDNESMQLKGQPENAWELMEQVLGADKLTAYLPDQIKVKAETILKEIKADQNELSAEGLLEELQGLQSYLINTDSNHSVSKNGMQEKAASSHVFLSEFIGDRQANTAAVSLQKTSTGQAAPVKETESNTALLKLRGLIPNSESNGTQELGKKNAPTDQLIVKQLPSNASASLQQSVGKQTVTETAKVIQSIVESSNTAGKSLLSNVAKQQQEEITPLDSKQVSNFQMSKQEQLVFHLKQADQVPHQAGKELVEKLEQAVKFSGILSDRNGMKELSIQLRPGNLGDLQVKLIRENGEITVQIIAASKQARDMLDSNISSLKHMFSPHQVSILERVDQPQESPAERNADQSFRDNADEERKDKQQEQQDNRARENTDFAFADILSEQKEIRI</sequence>
<organism evidence="3 4">
    <name type="scientific">Terribacillus aidingensis</name>
    <dbReference type="NCBI Taxonomy" id="586416"/>
    <lineage>
        <taxon>Bacteria</taxon>
        <taxon>Bacillati</taxon>
        <taxon>Bacillota</taxon>
        <taxon>Bacilli</taxon>
        <taxon>Bacillales</taxon>
        <taxon>Bacillaceae</taxon>
        <taxon>Terribacillus</taxon>
    </lineage>
</organism>
<dbReference type="CDD" id="cd17470">
    <property type="entry name" value="T3SS_Flik_C"/>
    <property type="match status" value="1"/>
</dbReference>
<gene>
    <name evidence="3" type="ORF">SAMN05421503_1293</name>
</gene>
<feature type="region of interest" description="Disordered" evidence="1">
    <location>
        <begin position="409"/>
        <end position="453"/>
    </location>
</feature>
<reference evidence="4" key="1">
    <citation type="submission" date="2017-09" db="EMBL/GenBank/DDBJ databases">
        <authorList>
            <person name="Varghese N."/>
            <person name="Submissions S."/>
        </authorList>
    </citation>
    <scope>NUCLEOTIDE SEQUENCE [LARGE SCALE GENOMIC DNA]</scope>
    <source>
        <strain evidence="4">CGMCC 1.8913</strain>
    </source>
</reference>
<accession>A0A285NJE8</accession>
<keyword evidence="3" id="KW-0966">Cell projection</keyword>
<dbReference type="Pfam" id="PF02120">
    <property type="entry name" value="Flg_hook"/>
    <property type="match status" value="1"/>
</dbReference>
<evidence type="ECO:0000256" key="1">
    <source>
        <dbReference type="SAM" id="MobiDB-lite"/>
    </source>
</evidence>
<dbReference type="EMBL" id="OBEK01000002">
    <property type="protein sequence ID" value="SNZ09634.1"/>
    <property type="molecule type" value="Genomic_DNA"/>
</dbReference>
<dbReference type="OrthoDB" id="2968951at2"/>
<dbReference type="Gene3D" id="3.30.750.140">
    <property type="match status" value="1"/>
</dbReference>
<feature type="domain" description="Flagellar hook-length control protein-like C-terminal" evidence="2">
    <location>
        <begin position="340"/>
        <end position="405"/>
    </location>
</feature>
<dbReference type="InterPro" id="IPR021136">
    <property type="entry name" value="Flagellar_hook_control-like_C"/>
</dbReference>
<evidence type="ECO:0000259" key="2">
    <source>
        <dbReference type="Pfam" id="PF02120"/>
    </source>
</evidence>